<keyword evidence="1" id="KW-0732">Signal</keyword>
<keyword evidence="3" id="KW-1185">Reference proteome</keyword>
<gene>
    <name evidence="2" type="ORF">JYB88_16590</name>
</gene>
<proteinExistence type="predicted"/>
<dbReference type="Proteomes" id="UP000663281">
    <property type="component" value="Chromosome"/>
</dbReference>
<sequence>MKFAQLFLIFAIASTVNAQEAADPVTERTSIISEWALTLLEIERCLPESDVCGIELYIQGPKEKHQLGANLTGPFFPLLKAKKIFACENNDVMETKGPELIDLNGNQTLLQPHPGYLRDCSLVGTGEEVLMHYSLVDTKPFNLIRIFSSNGEILLEKRMDSEGVVEFTLLGQSYQVLVPAPEWPG</sequence>
<dbReference type="EMBL" id="CP071504">
    <property type="protein sequence ID" value="QSX29780.1"/>
    <property type="molecule type" value="Genomic_DNA"/>
</dbReference>
<evidence type="ECO:0000313" key="2">
    <source>
        <dbReference type="EMBL" id="QSX29780.1"/>
    </source>
</evidence>
<feature type="signal peptide" evidence="1">
    <location>
        <begin position="1"/>
        <end position="18"/>
    </location>
</feature>
<accession>A0A974XJV6</accession>
<evidence type="ECO:0000256" key="1">
    <source>
        <dbReference type="SAM" id="SignalP"/>
    </source>
</evidence>
<reference evidence="2 3" key="1">
    <citation type="submission" date="2021-03" db="EMBL/GenBank/DDBJ databases">
        <title>Novel species identification of genus Shewanella.</title>
        <authorList>
            <person name="Liu G."/>
            <person name="Zhang Q."/>
        </authorList>
    </citation>
    <scope>NUCLEOTIDE SEQUENCE [LARGE SCALE GENOMIC DNA]</scope>
    <source>
        <strain evidence="2 3">FJAT-53726</strain>
    </source>
</reference>
<name>A0A974XJV6_9GAMM</name>
<dbReference type="RefSeq" id="WP_207324829.1">
    <property type="nucleotide sequence ID" value="NZ_CP071504.1"/>
</dbReference>
<dbReference type="AlphaFoldDB" id="A0A974XJV6"/>
<dbReference type="KEGG" id="scyp:JYB88_16590"/>
<evidence type="ECO:0000313" key="3">
    <source>
        <dbReference type="Proteomes" id="UP000663281"/>
    </source>
</evidence>
<organism evidence="2 3">
    <name type="scientific">Shewanella cyperi</name>
    <dbReference type="NCBI Taxonomy" id="2814292"/>
    <lineage>
        <taxon>Bacteria</taxon>
        <taxon>Pseudomonadati</taxon>
        <taxon>Pseudomonadota</taxon>
        <taxon>Gammaproteobacteria</taxon>
        <taxon>Alteromonadales</taxon>
        <taxon>Shewanellaceae</taxon>
        <taxon>Shewanella</taxon>
    </lineage>
</organism>
<feature type="chain" id="PRO_5037294431" evidence="1">
    <location>
        <begin position="19"/>
        <end position="185"/>
    </location>
</feature>
<protein>
    <submittedName>
        <fullName evidence="2">Uncharacterized protein</fullName>
    </submittedName>
</protein>